<accession>A0A1H2HVZ6</accession>
<dbReference type="STRING" id="1245526.SAMN05216580_2562"/>
<dbReference type="RefSeq" id="WP_090215156.1">
    <property type="nucleotide sequence ID" value="NZ_LT629780.1"/>
</dbReference>
<dbReference type="EMBL" id="LT629780">
    <property type="protein sequence ID" value="SDU36073.1"/>
    <property type="molecule type" value="Genomic_DNA"/>
</dbReference>
<dbReference type="Proteomes" id="UP000243063">
    <property type="component" value="Chromosome I"/>
</dbReference>
<gene>
    <name evidence="1" type="ORF">SAMN05216580_2562</name>
</gene>
<organism evidence="1 2">
    <name type="scientific">Geopseudomonas guangdongensis</name>
    <dbReference type="NCBI Taxonomy" id="1245526"/>
    <lineage>
        <taxon>Bacteria</taxon>
        <taxon>Pseudomonadati</taxon>
        <taxon>Pseudomonadota</taxon>
        <taxon>Gammaproteobacteria</taxon>
        <taxon>Pseudomonadales</taxon>
        <taxon>Pseudomonadaceae</taxon>
        <taxon>Geopseudomonas</taxon>
    </lineage>
</organism>
<dbReference type="OrthoDB" id="7013754at2"/>
<reference evidence="2" key="1">
    <citation type="submission" date="2016-10" db="EMBL/GenBank/DDBJ databases">
        <authorList>
            <person name="Varghese N."/>
            <person name="Submissions S."/>
        </authorList>
    </citation>
    <scope>NUCLEOTIDE SEQUENCE [LARGE SCALE GENOMIC DNA]</scope>
    <source>
        <strain evidence="2">CCTCC 2012022</strain>
    </source>
</reference>
<proteinExistence type="predicted"/>
<evidence type="ECO:0000313" key="2">
    <source>
        <dbReference type="Proteomes" id="UP000243063"/>
    </source>
</evidence>
<evidence type="ECO:0000313" key="1">
    <source>
        <dbReference type="EMBL" id="SDU36073.1"/>
    </source>
</evidence>
<protein>
    <submittedName>
        <fullName evidence="1">Uncharacterized protein</fullName>
    </submittedName>
</protein>
<dbReference type="AlphaFoldDB" id="A0A1H2HVZ6"/>
<keyword evidence="2" id="KW-1185">Reference proteome</keyword>
<name>A0A1H2HVZ6_9GAMM</name>
<sequence length="82" mass="8700">MQAKNALSDELVTRMEDRIPVMAEGAVNSAYINALAAGRSVVEVMGGLLVETTADGSHKVIRPAKPKHKVSLGGVIKVRRCS</sequence>